<dbReference type="Pfam" id="PF01436">
    <property type="entry name" value="NHL"/>
    <property type="match status" value="1"/>
</dbReference>
<sequence length="673" mass="76109">MRGFFIALLSLWLLILFPTVSSASVSVPYKTETLTADGEQIETQTAYAPIGLFAKGADIVNPEDIYVDDQNQIYIADSGTKTVTKFDDEGNPLQVYGKDQLQQPLGVYTDQQDNVYVADYGSQKVLKFKEDGELIQEYTRPESPLFGKNAPFKPEKVSVDKRGNIYIIGESANNGIIQLSQDGTFLGYYGANTLRPSVKTFIQEMITTQRQEASLFMKEPPAPTNISIDDQGLVYTVTSGTTWESIRKLNIAGGNILPSEMTEKTNLVDVAVGSIGNIYTVGNDGVISEYDSAGNVLFSFGGKTSETNRLGLTMQPSGIEVDDLGRLYVTDREQGTIQVYEPTEFTTTLHQGLALFEEGFYVESEQYWNEILRLNSSFGLAHTAKGEALYKQQQYDDALEEFRLANDKEGYSNAFWELRYRWMEENLAGAFMLLFAVFVTRVTVKVTDKRKNILQPARDMGRKMKRKSLVNQLAFLPRFIKHPIDSVYYLKNGERVSILSATILYLFLVVEYLLTIYWTGFLFTNRVLENVNVFFEVGTVLLPLLLFVGVNYLVSTITDGAGRFRDVYIGTIYSLAPTILFLLPITLVSNVLTYNEAFVYNFSMQIMVVWSVVLLFTTMKEIHDYSFWGTVRNFLVTIFGMFLTVLIFFVLYVLFDQVIDFVISIIEEVILRV</sequence>
<feature type="transmembrane region" description="Helical" evidence="5">
    <location>
        <begin position="533"/>
        <end position="555"/>
    </location>
</feature>
<organism evidence="8 9">
    <name type="scientific">Halobacillus mangrovi</name>
    <dbReference type="NCBI Taxonomy" id="402384"/>
    <lineage>
        <taxon>Bacteria</taxon>
        <taxon>Bacillati</taxon>
        <taxon>Bacillota</taxon>
        <taxon>Bacilli</taxon>
        <taxon>Bacillales</taxon>
        <taxon>Bacillaceae</taxon>
        <taxon>Halobacillus</taxon>
    </lineage>
</organism>
<keyword evidence="5" id="KW-0812">Transmembrane</keyword>
<feature type="domain" description="SMP-30/Gluconolactonase/LRE-like region" evidence="7">
    <location>
        <begin position="68"/>
        <end position="142"/>
    </location>
</feature>
<dbReference type="GO" id="GO:0005576">
    <property type="term" value="C:extracellular region"/>
    <property type="evidence" value="ECO:0007669"/>
    <property type="project" value="TreeGrafter"/>
</dbReference>
<evidence type="ECO:0000256" key="2">
    <source>
        <dbReference type="ARBA" id="ARBA00022737"/>
    </source>
</evidence>
<evidence type="ECO:0000313" key="8">
    <source>
        <dbReference type="EMBL" id="ARI76367.1"/>
    </source>
</evidence>
<dbReference type="Proteomes" id="UP000192527">
    <property type="component" value="Chromosome"/>
</dbReference>
<dbReference type="RefSeq" id="WP_085028819.1">
    <property type="nucleotide sequence ID" value="NZ_CP020772.1"/>
</dbReference>
<feature type="chain" id="PRO_5013297823" description="SMP-30/Gluconolactonase/LRE-like region domain-containing protein" evidence="6">
    <location>
        <begin position="24"/>
        <end position="673"/>
    </location>
</feature>
<evidence type="ECO:0000313" key="9">
    <source>
        <dbReference type="Proteomes" id="UP000192527"/>
    </source>
</evidence>
<feature type="transmembrane region" description="Helical" evidence="5">
    <location>
        <begin position="567"/>
        <end position="592"/>
    </location>
</feature>
<feature type="transmembrane region" description="Helical" evidence="5">
    <location>
        <begin position="427"/>
        <end position="444"/>
    </location>
</feature>
<feature type="repeat" description="NHL" evidence="4">
    <location>
        <begin position="61"/>
        <end position="89"/>
    </location>
</feature>
<dbReference type="KEGG" id="hmn:HM131_05740"/>
<accession>A0A1W5ZSY9</accession>
<keyword evidence="5" id="KW-0472">Membrane</keyword>
<feature type="transmembrane region" description="Helical" evidence="5">
    <location>
        <begin position="498"/>
        <end position="521"/>
    </location>
</feature>
<keyword evidence="9" id="KW-1185">Reference proteome</keyword>
<dbReference type="Gene3D" id="2.40.10.500">
    <property type="match status" value="1"/>
</dbReference>
<dbReference type="Pfam" id="PF08450">
    <property type="entry name" value="SGL"/>
    <property type="match status" value="1"/>
</dbReference>
<dbReference type="InterPro" id="IPR013658">
    <property type="entry name" value="SGL"/>
</dbReference>
<dbReference type="OrthoDB" id="9799230at2"/>
<protein>
    <recommendedName>
        <fullName evidence="7">SMP-30/Gluconolactonase/LRE-like region domain-containing protein</fullName>
    </recommendedName>
</protein>
<proteinExistence type="predicted"/>
<dbReference type="InterPro" id="IPR011990">
    <property type="entry name" value="TPR-like_helical_dom_sf"/>
</dbReference>
<evidence type="ECO:0000256" key="3">
    <source>
        <dbReference type="ARBA" id="ARBA00023180"/>
    </source>
</evidence>
<feature type="transmembrane region" description="Helical" evidence="5">
    <location>
        <begin position="631"/>
        <end position="655"/>
    </location>
</feature>
<evidence type="ECO:0000256" key="4">
    <source>
        <dbReference type="PROSITE-ProRule" id="PRU00504"/>
    </source>
</evidence>
<dbReference type="Gene3D" id="2.120.10.30">
    <property type="entry name" value="TolB, C-terminal domain"/>
    <property type="match status" value="1"/>
</dbReference>
<keyword evidence="2" id="KW-0677">Repeat</keyword>
<feature type="transmembrane region" description="Helical" evidence="5">
    <location>
        <begin position="598"/>
        <end position="619"/>
    </location>
</feature>
<reference evidence="8 9" key="1">
    <citation type="submission" date="2017-04" db="EMBL/GenBank/DDBJ databases">
        <title>The whole genome sequencing and assembly of Halobacillus mangrovi strain.</title>
        <authorList>
            <person name="Lee S.-J."/>
            <person name="Park M.-K."/>
            <person name="Kim J.-Y."/>
            <person name="Lee Y.-J."/>
            <person name="Yi H."/>
            <person name="Bahn Y.-S."/>
            <person name="Kim J.F."/>
            <person name="Lee D.-W."/>
        </authorList>
    </citation>
    <scope>NUCLEOTIDE SEQUENCE [LARGE SCALE GENOMIC DNA]</scope>
    <source>
        <strain evidence="8 9">KTB 131</strain>
    </source>
</reference>
<dbReference type="CDD" id="cd05819">
    <property type="entry name" value="NHL"/>
    <property type="match status" value="1"/>
</dbReference>
<keyword evidence="3" id="KW-0325">Glycoprotein</keyword>
<dbReference type="PANTHER" id="PTHR10680:SF28">
    <property type="entry name" value="SMP-30_GLUCONOLACTONASE_LRE-LIKE REGION DOMAIN-CONTAINING PROTEIN"/>
    <property type="match status" value="1"/>
</dbReference>
<evidence type="ECO:0000259" key="7">
    <source>
        <dbReference type="Pfam" id="PF08450"/>
    </source>
</evidence>
<dbReference type="PROSITE" id="PS51125">
    <property type="entry name" value="NHL"/>
    <property type="match status" value="3"/>
</dbReference>
<dbReference type="STRING" id="402384.HM131_05740"/>
<keyword evidence="5" id="KW-1133">Transmembrane helix</keyword>
<dbReference type="SUPFAM" id="SSF63829">
    <property type="entry name" value="Calcium-dependent phosphotriesterase"/>
    <property type="match status" value="1"/>
</dbReference>
<evidence type="ECO:0000256" key="6">
    <source>
        <dbReference type="SAM" id="SignalP"/>
    </source>
</evidence>
<dbReference type="PANTHER" id="PTHR10680">
    <property type="entry name" value="PEPTIDYL-GLYCINE ALPHA-AMIDATING MONOOXYGENASE"/>
    <property type="match status" value="1"/>
</dbReference>
<dbReference type="Gene3D" id="1.25.40.10">
    <property type="entry name" value="Tetratricopeptide repeat domain"/>
    <property type="match status" value="1"/>
</dbReference>
<evidence type="ECO:0000256" key="5">
    <source>
        <dbReference type="SAM" id="Phobius"/>
    </source>
</evidence>
<name>A0A1W5ZSY9_9BACI</name>
<dbReference type="EMBL" id="CP020772">
    <property type="protein sequence ID" value="ARI76367.1"/>
    <property type="molecule type" value="Genomic_DNA"/>
</dbReference>
<keyword evidence="1 6" id="KW-0732">Signal</keyword>
<feature type="signal peptide" evidence="6">
    <location>
        <begin position="1"/>
        <end position="23"/>
    </location>
</feature>
<dbReference type="InterPro" id="IPR011042">
    <property type="entry name" value="6-blade_b-propeller_TolB-like"/>
</dbReference>
<feature type="repeat" description="NHL" evidence="4">
    <location>
        <begin position="315"/>
        <end position="343"/>
    </location>
</feature>
<dbReference type="InterPro" id="IPR001258">
    <property type="entry name" value="NHL_repeat"/>
</dbReference>
<evidence type="ECO:0000256" key="1">
    <source>
        <dbReference type="ARBA" id="ARBA00022729"/>
    </source>
</evidence>
<gene>
    <name evidence="8" type="ORF">HM131_05740</name>
</gene>
<dbReference type="AlphaFoldDB" id="A0A1W5ZSY9"/>
<feature type="repeat" description="NHL" evidence="4">
    <location>
        <begin position="93"/>
        <end position="131"/>
    </location>
</feature>
<dbReference type="SUPFAM" id="SSF48452">
    <property type="entry name" value="TPR-like"/>
    <property type="match status" value="1"/>
</dbReference>